<dbReference type="AlphaFoldDB" id="A0A1B6VPA4"/>
<reference evidence="1 2" key="1">
    <citation type="submission" date="2016-03" db="EMBL/GenBank/DDBJ databases">
        <title>Draft genome sequence of Gluconobacter cerinus strain CECT 9110.</title>
        <authorList>
            <person name="Sainz F."/>
            <person name="Mas A."/>
            <person name="Torija M.J."/>
        </authorList>
    </citation>
    <scope>NUCLEOTIDE SEQUENCE [LARGE SCALE GENOMIC DNA]</scope>
    <source>
        <strain evidence="1 2">CECT 9110</strain>
    </source>
</reference>
<name>A0A1B6VPA4_9PROT</name>
<dbReference type="EMBL" id="LUTU01000004">
    <property type="protein sequence ID" value="OAJ69024.1"/>
    <property type="molecule type" value="Genomic_DNA"/>
</dbReference>
<gene>
    <name evidence="1" type="ORF">A0123_00594</name>
</gene>
<evidence type="ECO:0000313" key="1">
    <source>
        <dbReference type="EMBL" id="OAJ69024.1"/>
    </source>
</evidence>
<dbReference type="PATRIC" id="fig|38307.3.peg.610"/>
<accession>A0A1B6VPA4</accession>
<comment type="caution">
    <text evidence="1">The sequence shown here is derived from an EMBL/GenBank/DDBJ whole genome shotgun (WGS) entry which is preliminary data.</text>
</comment>
<sequence>MENENDQDSATEAMEALARIDAAMVGLARLRAQAGVYEYIPAARLTTRLTGIILQPTLLAIQQIPRSPAVNRALEELLVGLERMGVISDHDVERLSSPRGQSNP</sequence>
<dbReference type="Proteomes" id="UP000077786">
    <property type="component" value="Unassembled WGS sequence"/>
</dbReference>
<proteinExistence type="predicted"/>
<organism evidence="1 2">
    <name type="scientific">Gluconobacter cerinus</name>
    <dbReference type="NCBI Taxonomy" id="38307"/>
    <lineage>
        <taxon>Bacteria</taxon>
        <taxon>Pseudomonadati</taxon>
        <taxon>Pseudomonadota</taxon>
        <taxon>Alphaproteobacteria</taxon>
        <taxon>Acetobacterales</taxon>
        <taxon>Acetobacteraceae</taxon>
        <taxon>Gluconobacter</taxon>
    </lineage>
</organism>
<evidence type="ECO:0000313" key="2">
    <source>
        <dbReference type="Proteomes" id="UP000077786"/>
    </source>
</evidence>
<protein>
    <submittedName>
        <fullName evidence="1">Uncharacterized protein</fullName>
    </submittedName>
</protein>